<feature type="signal peptide" evidence="2">
    <location>
        <begin position="1"/>
        <end position="23"/>
    </location>
</feature>
<evidence type="ECO:0000256" key="1">
    <source>
        <dbReference type="SAM" id="MobiDB-lite"/>
    </source>
</evidence>
<evidence type="ECO:0008006" key="5">
    <source>
        <dbReference type="Google" id="ProtNLM"/>
    </source>
</evidence>
<gene>
    <name evidence="3" type="ORF">PFLCHA0_c31350</name>
</gene>
<evidence type="ECO:0000313" key="4">
    <source>
        <dbReference type="Proteomes" id="UP000013940"/>
    </source>
</evidence>
<proteinExistence type="predicted"/>
<dbReference type="RefSeq" id="WP_015635685.1">
    <property type="nucleotide sequence ID" value="NC_021237.1"/>
</dbReference>
<dbReference type="GeneID" id="57476127"/>
<dbReference type="AlphaFoldDB" id="A0A2C9EMN2"/>
<feature type="compositionally biased region" description="Low complexity" evidence="1">
    <location>
        <begin position="34"/>
        <end position="43"/>
    </location>
</feature>
<evidence type="ECO:0000256" key="2">
    <source>
        <dbReference type="SAM" id="SignalP"/>
    </source>
</evidence>
<feature type="compositionally biased region" description="Basic and acidic residues" evidence="1">
    <location>
        <begin position="112"/>
        <end position="122"/>
    </location>
</feature>
<feature type="compositionally biased region" description="Polar residues" evidence="1">
    <location>
        <begin position="59"/>
        <end position="68"/>
    </location>
</feature>
<sequence>MNCLARGFAALIALVWTSGAAWAGAPEAPPPHQHPLQLAQNLPSSGNNDPYSNPIRRANPNSMQGTQPSSPPVRGPSTAPTGRPPTLENGGIGNGYPRGGVQRPNPDPRVQSPRDSDPGNRR</sequence>
<reference evidence="4" key="1">
    <citation type="journal article" date="2014" name="Genome Announc.">
        <title>Full-genome sequence of the plant growth-promoting bacterium Pseudomonas protegens CHA0.</title>
        <authorList>
            <person name="Jousset A."/>
            <person name="Schuldes J."/>
            <person name="Keel C."/>
            <person name="Maurhofer M."/>
            <person name="Daniel R."/>
            <person name="Scheu S."/>
            <person name="Thuermer A."/>
        </authorList>
    </citation>
    <scope>NUCLEOTIDE SEQUENCE [LARGE SCALE GENOMIC DNA]</scope>
    <source>
        <strain evidence="4">DSM 19095 / LMG 27888 / CFBP 6595 / CHA0</strain>
    </source>
</reference>
<dbReference type="eggNOG" id="ENOG5032CR7">
    <property type="taxonomic scope" value="Bacteria"/>
</dbReference>
<name>A0A2C9EMN2_PSEPH</name>
<protein>
    <recommendedName>
        <fullName evidence="5">Lipoprotein</fullName>
    </recommendedName>
</protein>
<feature type="region of interest" description="Disordered" evidence="1">
    <location>
        <begin position="22"/>
        <end position="122"/>
    </location>
</feature>
<accession>A0A2C9EMN2</accession>
<feature type="chain" id="PRO_5013310856" description="Lipoprotein" evidence="2">
    <location>
        <begin position="24"/>
        <end position="122"/>
    </location>
</feature>
<dbReference type="Proteomes" id="UP000013940">
    <property type="component" value="Chromosome"/>
</dbReference>
<dbReference type="KEGG" id="pprc:PFLCHA0_c31350"/>
<dbReference type="EMBL" id="CP003190">
    <property type="protein sequence ID" value="AGL84905.1"/>
    <property type="molecule type" value="Genomic_DNA"/>
</dbReference>
<organism evidence="3 4">
    <name type="scientific">Pseudomonas protegens (strain DSM 19095 / LMG 27888 / CFBP 6595 / CHA0)</name>
    <dbReference type="NCBI Taxonomy" id="1124983"/>
    <lineage>
        <taxon>Bacteria</taxon>
        <taxon>Pseudomonadati</taxon>
        <taxon>Pseudomonadota</taxon>
        <taxon>Gammaproteobacteria</taxon>
        <taxon>Pseudomonadales</taxon>
        <taxon>Pseudomonadaceae</taxon>
        <taxon>Pseudomonas</taxon>
    </lineage>
</organism>
<keyword evidence="2" id="KW-0732">Signal</keyword>
<dbReference type="HOGENOM" id="CLU_164753_0_0_6"/>
<evidence type="ECO:0000313" key="3">
    <source>
        <dbReference type="EMBL" id="AGL84905.1"/>
    </source>
</evidence>